<keyword evidence="1" id="KW-0812">Transmembrane</keyword>
<evidence type="ECO:0000313" key="3">
    <source>
        <dbReference type="Proteomes" id="UP001107558"/>
    </source>
</evidence>
<evidence type="ECO:0000313" key="2">
    <source>
        <dbReference type="EMBL" id="KAG5676832.1"/>
    </source>
</evidence>
<dbReference type="EMBL" id="JADBJN010000002">
    <property type="protein sequence ID" value="KAG5676832.1"/>
    <property type="molecule type" value="Genomic_DNA"/>
</dbReference>
<dbReference type="Pfam" id="PF15993">
    <property type="entry name" value="Fuseless"/>
    <property type="match status" value="2"/>
</dbReference>
<dbReference type="Proteomes" id="UP001107558">
    <property type="component" value="Chromosome 2"/>
</dbReference>
<organism evidence="2 3">
    <name type="scientific">Polypedilum vanderplanki</name>
    <name type="common">Sleeping chironomid midge</name>
    <dbReference type="NCBI Taxonomy" id="319348"/>
    <lineage>
        <taxon>Eukaryota</taxon>
        <taxon>Metazoa</taxon>
        <taxon>Ecdysozoa</taxon>
        <taxon>Arthropoda</taxon>
        <taxon>Hexapoda</taxon>
        <taxon>Insecta</taxon>
        <taxon>Pterygota</taxon>
        <taxon>Neoptera</taxon>
        <taxon>Endopterygota</taxon>
        <taxon>Diptera</taxon>
        <taxon>Nematocera</taxon>
        <taxon>Chironomoidea</taxon>
        <taxon>Chironomidae</taxon>
        <taxon>Chironominae</taxon>
        <taxon>Polypedilum</taxon>
        <taxon>Polypedilum</taxon>
    </lineage>
</organism>
<dbReference type="PANTHER" id="PTHR35270">
    <property type="entry name" value="FUSELESS, ISOFORM A"/>
    <property type="match status" value="1"/>
</dbReference>
<dbReference type="PANTHER" id="PTHR35270:SF2">
    <property type="entry name" value="FUSELESS, ISOFORM A"/>
    <property type="match status" value="1"/>
</dbReference>
<protein>
    <submittedName>
        <fullName evidence="2">Uncharacterized protein</fullName>
    </submittedName>
</protein>
<keyword evidence="3" id="KW-1185">Reference proteome</keyword>
<proteinExistence type="predicted"/>
<evidence type="ECO:0000256" key="1">
    <source>
        <dbReference type="SAM" id="Phobius"/>
    </source>
</evidence>
<feature type="transmembrane region" description="Helical" evidence="1">
    <location>
        <begin position="111"/>
        <end position="130"/>
    </location>
</feature>
<keyword evidence="1" id="KW-1133">Transmembrane helix</keyword>
<keyword evidence="1" id="KW-0472">Membrane</keyword>
<feature type="transmembrane region" description="Helical" evidence="1">
    <location>
        <begin position="73"/>
        <end position="90"/>
    </location>
</feature>
<feature type="transmembrane region" description="Helical" evidence="1">
    <location>
        <begin position="164"/>
        <end position="181"/>
    </location>
</feature>
<sequence>MRYKVTILPISPEKSTNFNSEKVKNLSIWKISKIFYQNFLIFILIPCQIVAFWRGTWDLLDHYHQFFPMVPSYLISAIVTIILELIRSTYISNRLKILDDDSKATIIKKNLALSFYDVFYNVWTIIWWRALWGHPEVSPLVVGFWRGLWSCIEYYDHEYRIFPLWKWLSISFAVSTFIYYNRDHLNDKIISGNESHVDSIYLKGLKRVLYYRVYHYIFAFSSIMIWRCLWEITPRYWGPGVYPAIILSIVCFIPLVVMRSARNLVAPPILIITDSKEFAFNFPTRYRIDLIILNVKELRHFATFCHVMRKFFCLDNFKFHNVHKKFENQNL</sequence>
<dbReference type="InterPro" id="IPR032751">
    <property type="entry name" value="Fuseless"/>
</dbReference>
<comment type="caution">
    <text evidence="2">The sequence shown here is derived from an EMBL/GenBank/DDBJ whole genome shotgun (WGS) entry which is preliminary data.</text>
</comment>
<dbReference type="OrthoDB" id="45313at2759"/>
<accession>A0A9J6C4Q6</accession>
<gene>
    <name evidence="2" type="ORF">PVAND_006639</name>
</gene>
<feature type="transmembrane region" description="Helical" evidence="1">
    <location>
        <begin position="213"/>
        <end position="230"/>
    </location>
</feature>
<reference evidence="2" key="1">
    <citation type="submission" date="2021-03" db="EMBL/GenBank/DDBJ databases">
        <title>Chromosome level genome of the anhydrobiotic midge Polypedilum vanderplanki.</title>
        <authorList>
            <person name="Yoshida Y."/>
            <person name="Kikawada T."/>
            <person name="Gusev O."/>
        </authorList>
    </citation>
    <scope>NUCLEOTIDE SEQUENCE</scope>
    <source>
        <strain evidence="2">NIAS01</strain>
        <tissue evidence="2">Whole body or cell culture</tissue>
    </source>
</reference>
<name>A0A9J6C4Q6_POLVA</name>
<feature type="transmembrane region" description="Helical" evidence="1">
    <location>
        <begin position="34"/>
        <end position="53"/>
    </location>
</feature>
<feature type="transmembrane region" description="Helical" evidence="1">
    <location>
        <begin position="236"/>
        <end position="257"/>
    </location>
</feature>
<dbReference type="AlphaFoldDB" id="A0A9J6C4Q6"/>